<feature type="region of interest" description="Disordered" evidence="1">
    <location>
        <begin position="97"/>
        <end position="116"/>
    </location>
</feature>
<evidence type="ECO:0000313" key="3">
    <source>
        <dbReference type="Proteomes" id="UP000031433"/>
    </source>
</evidence>
<name>A0A0C1TT53_9BACT</name>
<reference evidence="2 3" key="1">
    <citation type="submission" date="2015-01" db="EMBL/GenBank/DDBJ databases">
        <title>Genome sequence of the anaerobic bacterium Geobacter soli GSS01, a dissimilatory Fe(III) reducer from soil.</title>
        <authorList>
            <person name="Yang G."/>
            <person name="Zhou S."/>
        </authorList>
    </citation>
    <scope>NUCLEOTIDE SEQUENCE [LARGE SCALE GENOMIC DNA]</scope>
    <source>
        <strain evidence="2 3">GSS01</strain>
    </source>
</reference>
<evidence type="ECO:0008006" key="4">
    <source>
        <dbReference type="Google" id="ProtNLM"/>
    </source>
</evidence>
<evidence type="ECO:0000256" key="1">
    <source>
        <dbReference type="SAM" id="MobiDB-lite"/>
    </source>
</evidence>
<dbReference type="Proteomes" id="UP000031433">
    <property type="component" value="Unassembled WGS sequence"/>
</dbReference>
<dbReference type="RefSeq" id="WP_039645294.1">
    <property type="nucleotide sequence ID" value="NZ_JXBL01000001.1"/>
</dbReference>
<protein>
    <recommendedName>
        <fullName evidence="4">Helix-turn-helix domain-containing protein</fullName>
    </recommendedName>
</protein>
<organism evidence="2 3">
    <name type="scientific">Geobacter soli</name>
    <dbReference type="NCBI Taxonomy" id="1510391"/>
    <lineage>
        <taxon>Bacteria</taxon>
        <taxon>Pseudomonadati</taxon>
        <taxon>Thermodesulfobacteriota</taxon>
        <taxon>Desulfuromonadia</taxon>
        <taxon>Geobacterales</taxon>
        <taxon>Geobacteraceae</taxon>
        <taxon>Geobacter</taxon>
    </lineage>
</organism>
<dbReference type="EMBL" id="JXBL01000001">
    <property type="protein sequence ID" value="KIE42588.1"/>
    <property type="molecule type" value="Genomic_DNA"/>
</dbReference>
<proteinExistence type="predicted"/>
<sequence>MDKRFLLKTLYETGSSALLSGEELRLYVLLLAAAGTNGRGFLPYGVIEEALGPIHPPGRLTFMCRRLEELGLIHLHGTSAITAGVGYCLKEPVPVTHDAPMEPKSGAGNGDPHDTQ</sequence>
<dbReference type="AlphaFoldDB" id="A0A0C1TT53"/>
<accession>A0A0C1TT53</accession>
<comment type="caution">
    <text evidence="2">The sequence shown here is derived from an EMBL/GenBank/DDBJ whole genome shotgun (WGS) entry which is preliminary data.</text>
</comment>
<gene>
    <name evidence="2" type="ORF">SE37_08085</name>
</gene>
<evidence type="ECO:0000313" key="2">
    <source>
        <dbReference type="EMBL" id="KIE42588.1"/>
    </source>
</evidence>
<keyword evidence="3" id="KW-1185">Reference proteome</keyword>